<evidence type="ECO:0000256" key="1">
    <source>
        <dbReference type="ARBA" id="ARBA00004651"/>
    </source>
</evidence>
<dbReference type="PANTHER" id="PTHR43266">
    <property type="entry name" value="MACROLIDE-EFFLUX PROTEIN"/>
    <property type="match status" value="1"/>
</dbReference>
<sequence length="427" mass="43577">MRLIPTAYLASYFLSTLGNSIAAIALPLIVLLTTGSALGAGTVAAATALPAVVAGLLMGVVIDRINRRTSSVVTDLVSAAAMAALPIVDAITGLTIGWFVLFGILGSIGDVPGITAREALLPAIVRHGAMSAERLIGLREMLGSVAFLIGPALAGLLVTLLDGSTVLWVTAGTSFLAAMVTLAMPHRIGRISADVPVATAGAPGTPTPTPTPTRSPWRDLSEGWRTLARDRFLVTVTVFSVIVAMVLAAYQGLILPVYVTIQDQAGMLGLILSALAGGILLGAGLFAAVGTPGHRRAWFMGGLLLATAGFFAMASLPSVLIVIGAAALVGAGGGILNTIIGVVLIERIPESMRGRILSTQNAALTVAAPAGIMAAALLVEYATLEIASWSIASLWLIALAVSLVSRSLRSLNSSTPPADEDPTDAQQ</sequence>
<feature type="transmembrane region" description="Helical" evidence="7">
    <location>
        <begin position="232"/>
        <end position="253"/>
    </location>
</feature>
<feature type="transmembrane region" description="Helical" evidence="7">
    <location>
        <begin position="297"/>
        <end position="314"/>
    </location>
</feature>
<dbReference type="Proteomes" id="UP000293519">
    <property type="component" value="Unassembled WGS sequence"/>
</dbReference>
<dbReference type="GO" id="GO:0005886">
    <property type="term" value="C:plasma membrane"/>
    <property type="evidence" value="ECO:0007669"/>
    <property type="project" value="UniProtKB-SubCell"/>
</dbReference>
<protein>
    <submittedName>
        <fullName evidence="9">MFS transporter</fullName>
    </submittedName>
</protein>
<feature type="transmembrane region" description="Helical" evidence="7">
    <location>
        <begin position="38"/>
        <end position="60"/>
    </location>
</feature>
<feature type="transmembrane region" description="Helical" evidence="7">
    <location>
        <begin position="141"/>
        <end position="160"/>
    </location>
</feature>
<accession>A0A4Q7LY26</accession>
<evidence type="ECO:0000256" key="4">
    <source>
        <dbReference type="ARBA" id="ARBA00022692"/>
    </source>
</evidence>
<dbReference type="Gene3D" id="1.20.1250.20">
    <property type="entry name" value="MFS general substrate transporter like domains"/>
    <property type="match status" value="1"/>
</dbReference>
<evidence type="ECO:0000313" key="10">
    <source>
        <dbReference type="Proteomes" id="UP000293519"/>
    </source>
</evidence>
<comment type="subcellular location">
    <subcellularLocation>
        <location evidence="1">Cell membrane</location>
        <topology evidence="1">Multi-pass membrane protein</topology>
    </subcellularLocation>
</comment>
<dbReference type="OrthoDB" id="3177993at2"/>
<dbReference type="PROSITE" id="PS50850">
    <property type="entry name" value="MFS"/>
    <property type="match status" value="1"/>
</dbReference>
<keyword evidence="10" id="KW-1185">Reference proteome</keyword>
<dbReference type="PANTHER" id="PTHR43266:SF2">
    <property type="entry name" value="MAJOR FACILITATOR SUPERFAMILY (MFS) PROFILE DOMAIN-CONTAINING PROTEIN"/>
    <property type="match status" value="1"/>
</dbReference>
<dbReference type="Pfam" id="PF07690">
    <property type="entry name" value="MFS_1"/>
    <property type="match status" value="1"/>
</dbReference>
<feature type="domain" description="Major facilitator superfamily (MFS) profile" evidence="8">
    <location>
        <begin position="232"/>
        <end position="427"/>
    </location>
</feature>
<evidence type="ECO:0000313" key="9">
    <source>
        <dbReference type="EMBL" id="RZS59694.1"/>
    </source>
</evidence>
<dbReference type="InterPro" id="IPR011701">
    <property type="entry name" value="MFS"/>
</dbReference>
<keyword evidence="2" id="KW-0813">Transport</keyword>
<keyword evidence="4 7" id="KW-0812">Transmembrane</keyword>
<comment type="caution">
    <text evidence="9">The sequence shown here is derived from an EMBL/GenBank/DDBJ whole genome shotgun (WGS) entry which is preliminary data.</text>
</comment>
<evidence type="ECO:0000256" key="2">
    <source>
        <dbReference type="ARBA" id="ARBA00022448"/>
    </source>
</evidence>
<name>A0A4Q7LY26_9MICO</name>
<dbReference type="SUPFAM" id="SSF103473">
    <property type="entry name" value="MFS general substrate transporter"/>
    <property type="match status" value="1"/>
</dbReference>
<dbReference type="EMBL" id="SGWW01000001">
    <property type="protein sequence ID" value="RZS59694.1"/>
    <property type="molecule type" value="Genomic_DNA"/>
</dbReference>
<dbReference type="GO" id="GO:0022857">
    <property type="term" value="F:transmembrane transporter activity"/>
    <property type="evidence" value="ECO:0007669"/>
    <property type="project" value="InterPro"/>
</dbReference>
<feature type="transmembrane region" description="Helical" evidence="7">
    <location>
        <begin position="12"/>
        <end position="32"/>
    </location>
</feature>
<evidence type="ECO:0000259" key="8">
    <source>
        <dbReference type="PROSITE" id="PS50850"/>
    </source>
</evidence>
<dbReference type="RefSeq" id="WP_130281190.1">
    <property type="nucleotide sequence ID" value="NZ_SGWW01000001.1"/>
</dbReference>
<keyword evidence="5 7" id="KW-1133">Transmembrane helix</keyword>
<keyword evidence="3" id="KW-1003">Cell membrane</keyword>
<evidence type="ECO:0000256" key="5">
    <source>
        <dbReference type="ARBA" id="ARBA00022989"/>
    </source>
</evidence>
<dbReference type="CDD" id="cd06173">
    <property type="entry name" value="MFS_MefA_like"/>
    <property type="match status" value="1"/>
</dbReference>
<dbReference type="AlphaFoldDB" id="A0A4Q7LY26"/>
<feature type="transmembrane region" description="Helical" evidence="7">
    <location>
        <begin position="386"/>
        <end position="404"/>
    </location>
</feature>
<feature type="transmembrane region" description="Helical" evidence="7">
    <location>
        <begin position="265"/>
        <end position="290"/>
    </location>
</feature>
<reference evidence="9 10" key="1">
    <citation type="journal article" date="2015" name="Stand. Genomic Sci.">
        <title>Genomic Encyclopedia of Bacterial and Archaeal Type Strains, Phase III: the genomes of soil and plant-associated and newly described type strains.</title>
        <authorList>
            <person name="Whitman W.B."/>
            <person name="Woyke T."/>
            <person name="Klenk H.P."/>
            <person name="Zhou Y."/>
            <person name="Lilburn T.G."/>
            <person name="Beck B.J."/>
            <person name="De Vos P."/>
            <person name="Vandamme P."/>
            <person name="Eisen J.A."/>
            <person name="Garrity G."/>
            <person name="Hugenholtz P."/>
            <person name="Kyrpides N.C."/>
        </authorList>
    </citation>
    <scope>NUCLEOTIDE SEQUENCE [LARGE SCALE GENOMIC DNA]</scope>
    <source>
        <strain evidence="9 10">CV2</strain>
    </source>
</reference>
<evidence type="ECO:0000256" key="3">
    <source>
        <dbReference type="ARBA" id="ARBA00022475"/>
    </source>
</evidence>
<feature type="transmembrane region" description="Helical" evidence="7">
    <location>
        <begin position="320"/>
        <end position="345"/>
    </location>
</feature>
<proteinExistence type="predicted"/>
<dbReference type="InterPro" id="IPR020846">
    <property type="entry name" value="MFS_dom"/>
</dbReference>
<feature type="transmembrane region" description="Helical" evidence="7">
    <location>
        <begin position="357"/>
        <end position="380"/>
    </location>
</feature>
<gene>
    <name evidence="9" type="ORF">EV141_0926</name>
</gene>
<evidence type="ECO:0000256" key="7">
    <source>
        <dbReference type="SAM" id="Phobius"/>
    </source>
</evidence>
<dbReference type="InterPro" id="IPR036259">
    <property type="entry name" value="MFS_trans_sf"/>
</dbReference>
<keyword evidence="6 7" id="KW-0472">Membrane</keyword>
<evidence type="ECO:0000256" key="6">
    <source>
        <dbReference type="ARBA" id="ARBA00023136"/>
    </source>
</evidence>
<organism evidence="9 10">
    <name type="scientific">Microcella putealis</name>
    <dbReference type="NCBI Taxonomy" id="337005"/>
    <lineage>
        <taxon>Bacteria</taxon>
        <taxon>Bacillati</taxon>
        <taxon>Actinomycetota</taxon>
        <taxon>Actinomycetes</taxon>
        <taxon>Micrococcales</taxon>
        <taxon>Microbacteriaceae</taxon>
        <taxon>Microcella</taxon>
    </lineage>
</organism>